<comment type="caution">
    <text evidence="2">The sequence shown here is derived from an EMBL/GenBank/DDBJ whole genome shotgun (WGS) entry which is preliminary data.</text>
</comment>
<dbReference type="InParanoid" id="A0A2V0P249"/>
<proteinExistence type="predicted"/>
<dbReference type="EMBL" id="BDRX01000036">
    <property type="protein sequence ID" value="GBF92962.1"/>
    <property type="molecule type" value="Genomic_DNA"/>
</dbReference>
<evidence type="ECO:0000256" key="1">
    <source>
        <dbReference type="SAM" id="MobiDB-lite"/>
    </source>
</evidence>
<name>A0A2V0P249_9CHLO</name>
<keyword evidence="3" id="KW-1185">Reference proteome</keyword>
<feature type="compositionally biased region" description="Low complexity" evidence="1">
    <location>
        <begin position="20"/>
        <end position="34"/>
    </location>
</feature>
<feature type="region of interest" description="Disordered" evidence="1">
    <location>
        <begin position="1"/>
        <end position="34"/>
    </location>
</feature>
<accession>A0A2V0P249</accession>
<dbReference type="Proteomes" id="UP000247498">
    <property type="component" value="Unassembled WGS sequence"/>
</dbReference>
<dbReference type="AlphaFoldDB" id="A0A2V0P249"/>
<organism evidence="2 3">
    <name type="scientific">Raphidocelis subcapitata</name>
    <dbReference type="NCBI Taxonomy" id="307507"/>
    <lineage>
        <taxon>Eukaryota</taxon>
        <taxon>Viridiplantae</taxon>
        <taxon>Chlorophyta</taxon>
        <taxon>core chlorophytes</taxon>
        <taxon>Chlorophyceae</taxon>
        <taxon>CS clade</taxon>
        <taxon>Sphaeropleales</taxon>
        <taxon>Selenastraceae</taxon>
        <taxon>Raphidocelis</taxon>
    </lineage>
</organism>
<evidence type="ECO:0000313" key="2">
    <source>
        <dbReference type="EMBL" id="GBF92962.1"/>
    </source>
</evidence>
<reference evidence="2 3" key="1">
    <citation type="journal article" date="2018" name="Sci. Rep.">
        <title>Raphidocelis subcapitata (=Pseudokirchneriella subcapitata) provides an insight into genome evolution and environmental adaptations in the Sphaeropleales.</title>
        <authorList>
            <person name="Suzuki S."/>
            <person name="Yamaguchi H."/>
            <person name="Nakajima N."/>
            <person name="Kawachi M."/>
        </authorList>
    </citation>
    <scope>NUCLEOTIDE SEQUENCE [LARGE SCALE GENOMIC DNA]</scope>
    <source>
        <strain evidence="2 3">NIES-35</strain>
    </source>
</reference>
<sequence length="195" mass="19780">MQWLAGSGDSSKKDPGIITVSSRAASSAGPSDPAAAAAADPLLAHLRALRALVPAVDSRAAAGKGDPLSVWSEIESAKALGADTQELGEALAALLGAYRAWHSEAGGGAGRKRGRTRAVTSNQEYINRCIDQAEAKAAKALRGVRLQLQRLRALNGALSGAAALPGLLAEISDQTVALQARCDALAVAADALAKP</sequence>
<protein>
    <submittedName>
        <fullName evidence="2">Uncharacterized protein</fullName>
    </submittedName>
</protein>
<evidence type="ECO:0000313" key="3">
    <source>
        <dbReference type="Proteomes" id="UP000247498"/>
    </source>
</evidence>
<gene>
    <name evidence="2" type="ORF">Rsub_05798</name>
</gene>